<evidence type="ECO:0000313" key="3">
    <source>
        <dbReference type="Proteomes" id="UP000838308"/>
    </source>
</evidence>
<name>A0ABN8KRZ5_9BACI</name>
<feature type="transmembrane region" description="Helical" evidence="1">
    <location>
        <begin position="172"/>
        <end position="199"/>
    </location>
</feature>
<dbReference type="Proteomes" id="UP000838308">
    <property type="component" value="Unassembled WGS sequence"/>
</dbReference>
<keyword evidence="3" id="KW-1185">Reference proteome</keyword>
<protein>
    <submittedName>
        <fullName evidence="2">Anaerobic dimethyl sulfoxide reductase chain C</fullName>
    </submittedName>
</protein>
<keyword evidence="1" id="KW-0812">Transmembrane</keyword>
<evidence type="ECO:0000313" key="2">
    <source>
        <dbReference type="EMBL" id="CAH2715123.1"/>
    </source>
</evidence>
<sequence>MEWPLVIFTIALQLACGLALAVTLIDKKSRSVTPKMVRILGIAIFPLTAVGILSSLLHLGNPLHAANSLRHLGVSWLSREILFSGIFAFAALIYSYFWFKERQSNRVLLGSITTILGLISIVTSSMIYLLPSQAAWNSGWVPMSFLGTALLLGAFGALVLGNLDFSHKSSRILVCLSVLGGLALIVSAVWMLSGLGQVVEDEVATQRLQRALHLITNQYAIWFGLYVLLACVLPFTVMFKYWNGSQVSGSNEAPVATAKGTISSIYTMLFIAVLIGTVIGRALMYVVGVGTLPPF</sequence>
<feature type="transmembrane region" description="Helical" evidence="1">
    <location>
        <begin position="37"/>
        <end position="61"/>
    </location>
</feature>
<gene>
    <name evidence="2" type="primary">dmsC_1</name>
    <name evidence="2" type="ORF">BACCIP111895_02307</name>
</gene>
<feature type="transmembrane region" description="Helical" evidence="1">
    <location>
        <begin position="219"/>
        <end position="242"/>
    </location>
</feature>
<feature type="transmembrane region" description="Helical" evidence="1">
    <location>
        <begin position="6"/>
        <end position="25"/>
    </location>
</feature>
<keyword evidence="1" id="KW-1133">Transmembrane helix</keyword>
<proteinExistence type="predicted"/>
<evidence type="ECO:0000256" key="1">
    <source>
        <dbReference type="SAM" id="Phobius"/>
    </source>
</evidence>
<comment type="caution">
    <text evidence="2">The sequence shown here is derived from an EMBL/GenBank/DDBJ whole genome shotgun (WGS) entry which is preliminary data.</text>
</comment>
<feature type="transmembrane region" description="Helical" evidence="1">
    <location>
        <begin position="263"/>
        <end position="287"/>
    </location>
</feature>
<reference evidence="2" key="1">
    <citation type="submission" date="2022-04" db="EMBL/GenBank/DDBJ databases">
        <authorList>
            <person name="Criscuolo A."/>
        </authorList>
    </citation>
    <scope>NUCLEOTIDE SEQUENCE</scope>
    <source>
        <strain evidence="2">CIP111895</strain>
    </source>
</reference>
<accession>A0ABN8KRZ5</accession>
<dbReference type="EMBL" id="CALBWS010000013">
    <property type="protein sequence ID" value="CAH2715123.1"/>
    <property type="molecule type" value="Genomic_DNA"/>
</dbReference>
<dbReference type="PANTHER" id="PTHR38095">
    <property type="entry name" value="ANAEROBIC DIMETHYL SULFOXIDE REDUCTASE CHAIN YNFH"/>
    <property type="match status" value="1"/>
</dbReference>
<dbReference type="RefSeq" id="WP_248735420.1">
    <property type="nucleotide sequence ID" value="NZ_CALBWS010000013.1"/>
</dbReference>
<keyword evidence="1" id="KW-0472">Membrane</keyword>
<feature type="transmembrane region" description="Helical" evidence="1">
    <location>
        <begin position="106"/>
        <end position="128"/>
    </location>
</feature>
<organism evidence="2 3">
    <name type="scientific">Neobacillus rhizosphaerae</name>
    <dbReference type="NCBI Taxonomy" id="2880965"/>
    <lineage>
        <taxon>Bacteria</taxon>
        <taxon>Bacillati</taxon>
        <taxon>Bacillota</taxon>
        <taxon>Bacilli</taxon>
        <taxon>Bacillales</taxon>
        <taxon>Bacillaceae</taxon>
        <taxon>Neobacillus</taxon>
    </lineage>
</organism>
<dbReference type="Pfam" id="PF04976">
    <property type="entry name" value="DmsC"/>
    <property type="match status" value="1"/>
</dbReference>
<dbReference type="InterPro" id="IPR007059">
    <property type="entry name" value="DmsC"/>
</dbReference>
<dbReference type="PANTHER" id="PTHR38095:SF1">
    <property type="entry name" value="ANAEROBIC DIMETHYL SULFOXIDE REDUCTASE CHAIN YNFH"/>
    <property type="match status" value="1"/>
</dbReference>
<feature type="transmembrane region" description="Helical" evidence="1">
    <location>
        <begin position="140"/>
        <end position="160"/>
    </location>
</feature>
<feature type="transmembrane region" description="Helical" evidence="1">
    <location>
        <begin position="81"/>
        <end position="99"/>
    </location>
</feature>